<evidence type="ECO:0000256" key="8">
    <source>
        <dbReference type="SAM" id="Phobius"/>
    </source>
</evidence>
<dbReference type="PANTHER" id="PTHR30047">
    <property type="entry name" value="HIGH-AFFINITY CHOLINE TRANSPORT PROTEIN-RELATED"/>
    <property type="match status" value="1"/>
</dbReference>
<evidence type="ECO:0000313" key="10">
    <source>
        <dbReference type="Proteomes" id="UP000682802"/>
    </source>
</evidence>
<feature type="transmembrane region" description="Helical" evidence="8">
    <location>
        <begin position="132"/>
        <end position="151"/>
    </location>
</feature>
<dbReference type="PANTHER" id="PTHR30047:SF7">
    <property type="entry name" value="HIGH-AFFINITY CHOLINE TRANSPORT PROTEIN"/>
    <property type="match status" value="1"/>
</dbReference>
<feature type="transmembrane region" description="Helical" evidence="8">
    <location>
        <begin position="446"/>
        <end position="467"/>
    </location>
</feature>
<sequence length="473" mass="51657">MKLSFNHLSLIISVVVASIFIVFPTTTTDVLNDIVNYLLITFDTFFLWTVSLILIICIGLILSPFAKNKLGGENAKTEFSTFSWVAMLFAAGMGSGLIFWGVAEPIYHLNSPINSAHDAVFALAITDFHWGLHAWAIYAFSGLIIGWFSYNEGREMTISASFTNKTSSVYQLFDVLAVVAILFGVAGTLANSIALIETGVQTIVSEEIGGLAFRFLLLTFISLVFISSSLSGLNKGVKYLSNFNVAFALLLLVTIAYLVGFSNVLVYAFNSSIAYIKALPTLSFVIAEGSESWSHGWTIIYFLWWISWAPFTGLFIARISKGRTIREFLIGVILYPTIITIIWFATFGGGGFLANNLEEIQAATNTNYTLGLFSLLNNFGIGNILGLLSIGLLTTFVITSADSAIYVTVLLTKKTSNSSKLIWSGVLIGISSALLIRNNVDLNKVIAITGAIPFVFILCAQGIRFLILINKKR</sequence>
<keyword evidence="7 8" id="KW-0472">Membrane</keyword>
<feature type="transmembrane region" description="Helical" evidence="8">
    <location>
        <begin position="299"/>
        <end position="316"/>
    </location>
</feature>
<dbReference type="Pfam" id="PF02028">
    <property type="entry name" value="BCCT"/>
    <property type="match status" value="1"/>
</dbReference>
<comment type="similarity">
    <text evidence="2">Belongs to the BCCT transporter (TC 2.A.15) family.</text>
</comment>
<feature type="transmembrane region" description="Helical" evidence="8">
    <location>
        <begin position="172"/>
        <end position="196"/>
    </location>
</feature>
<dbReference type="RefSeq" id="WP_205125415.1">
    <property type="nucleotide sequence ID" value="NZ_CP076128.1"/>
</dbReference>
<gene>
    <name evidence="9" type="ORF">KM029_05105</name>
</gene>
<feature type="transmembrane region" description="Helical" evidence="8">
    <location>
        <begin position="7"/>
        <end position="25"/>
    </location>
</feature>
<proteinExistence type="inferred from homology"/>
<accession>A0ABX8GYE3</accession>
<feature type="transmembrane region" description="Helical" evidence="8">
    <location>
        <begin position="421"/>
        <end position="440"/>
    </location>
</feature>
<comment type="subcellular location">
    <subcellularLocation>
        <location evidence="1">Cell membrane</location>
        <topology evidence="1">Multi-pass membrane protein</topology>
    </subcellularLocation>
</comment>
<feature type="transmembrane region" description="Helical" evidence="8">
    <location>
        <begin position="45"/>
        <end position="62"/>
    </location>
</feature>
<feature type="transmembrane region" description="Helical" evidence="8">
    <location>
        <begin position="384"/>
        <end position="409"/>
    </location>
</feature>
<evidence type="ECO:0000256" key="7">
    <source>
        <dbReference type="ARBA" id="ARBA00023136"/>
    </source>
</evidence>
<evidence type="ECO:0000256" key="2">
    <source>
        <dbReference type="ARBA" id="ARBA00005658"/>
    </source>
</evidence>
<evidence type="ECO:0000256" key="6">
    <source>
        <dbReference type="ARBA" id="ARBA00022989"/>
    </source>
</evidence>
<dbReference type="InterPro" id="IPR000060">
    <property type="entry name" value="BCCT_transptr"/>
</dbReference>
<evidence type="ECO:0000256" key="5">
    <source>
        <dbReference type="ARBA" id="ARBA00022692"/>
    </source>
</evidence>
<evidence type="ECO:0000313" key="9">
    <source>
        <dbReference type="EMBL" id="QWG08316.1"/>
    </source>
</evidence>
<keyword evidence="3" id="KW-0813">Transport</keyword>
<reference evidence="9 10" key="1">
    <citation type="submission" date="2021-05" db="EMBL/GenBank/DDBJ databases">
        <title>Comparative genomic studies on the polysaccharide-degrading batcterial strains of the Flammeovirga genus.</title>
        <authorList>
            <person name="Zewei F."/>
            <person name="Zheng Z."/>
            <person name="Yu L."/>
            <person name="Ruyue G."/>
            <person name="Yanhong M."/>
            <person name="Yuanyuan C."/>
            <person name="Jingyan G."/>
            <person name="Wenjun H."/>
        </authorList>
    </citation>
    <scope>NUCLEOTIDE SEQUENCE [LARGE SCALE GENOMIC DNA]</scope>
    <source>
        <strain evidence="9 10">YS10</strain>
    </source>
</reference>
<keyword evidence="4" id="KW-1003">Cell membrane</keyword>
<evidence type="ECO:0000256" key="3">
    <source>
        <dbReference type="ARBA" id="ARBA00022448"/>
    </source>
</evidence>
<evidence type="ECO:0000256" key="1">
    <source>
        <dbReference type="ARBA" id="ARBA00004651"/>
    </source>
</evidence>
<keyword evidence="10" id="KW-1185">Reference proteome</keyword>
<keyword evidence="6 8" id="KW-1133">Transmembrane helix</keyword>
<protein>
    <submittedName>
        <fullName evidence="9">BCCT family transporter</fullName>
    </submittedName>
</protein>
<evidence type="ECO:0000256" key="4">
    <source>
        <dbReference type="ARBA" id="ARBA00022475"/>
    </source>
</evidence>
<organism evidence="9 10">
    <name type="scientific">Flammeovirga kamogawensis</name>
    <dbReference type="NCBI Taxonomy" id="373891"/>
    <lineage>
        <taxon>Bacteria</taxon>
        <taxon>Pseudomonadati</taxon>
        <taxon>Bacteroidota</taxon>
        <taxon>Cytophagia</taxon>
        <taxon>Cytophagales</taxon>
        <taxon>Flammeovirgaceae</taxon>
        <taxon>Flammeovirga</taxon>
    </lineage>
</organism>
<feature type="transmembrane region" description="Helical" evidence="8">
    <location>
        <begin position="208"/>
        <end position="233"/>
    </location>
</feature>
<name>A0ABX8GYE3_9BACT</name>
<feature type="transmembrane region" description="Helical" evidence="8">
    <location>
        <begin position="82"/>
        <end position="103"/>
    </location>
</feature>
<keyword evidence="5 8" id="KW-0812">Transmembrane</keyword>
<feature type="transmembrane region" description="Helical" evidence="8">
    <location>
        <begin position="328"/>
        <end position="347"/>
    </location>
</feature>
<dbReference type="Proteomes" id="UP000682802">
    <property type="component" value="Chromosome 1"/>
</dbReference>
<dbReference type="EMBL" id="CP076128">
    <property type="protein sequence ID" value="QWG08316.1"/>
    <property type="molecule type" value="Genomic_DNA"/>
</dbReference>
<feature type="transmembrane region" description="Helical" evidence="8">
    <location>
        <begin position="245"/>
        <end position="269"/>
    </location>
</feature>